<evidence type="ECO:0000313" key="12">
    <source>
        <dbReference type="EMBL" id="SUP40572.1"/>
    </source>
</evidence>
<evidence type="ECO:0000256" key="7">
    <source>
        <dbReference type="ARBA" id="ARBA00022840"/>
    </source>
</evidence>
<evidence type="ECO:0000256" key="3">
    <source>
        <dbReference type="ARBA" id="ARBA00022642"/>
    </source>
</evidence>
<accession>A0A380NIV9</accession>
<dbReference type="PANTHER" id="PTHR39321">
    <property type="entry name" value="NICOTINATE-NUCLEOTIDE ADENYLYLTRANSFERASE-RELATED"/>
    <property type="match status" value="1"/>
</dbReference>
<reference evidence="12 13" key="1">
    <citation type="submission" date="2018-06" db="EMBL/GenBank/DDBJ databases">
        <authorList>
            <consortium name="Pathogen Informatics"/>
            <person name="Doyle S."/>
        </authorList>
    </citation>
    <scope>NUCLEOTIDE SEQUENCE [LARGE SCALE GENOMIC DNA]</scope>
    <source>
        <strain evidence="12 13">NCTC12020</strain>
    </source>
</reference>
<dbReference type="Pfam" id="PF01467">
    <property type="entry name" value="CTP_transf_like"/>
    <property type="match status" value="1"/>
</dbReference>
<dbReference type="GO" id="GO:0009435">
    <property type="term" value="P:NAD+ biosynthetic process"/>
    <property type="evidence" value="ECO:0007669"/>
    <property type="project" value="UniProtKB-UniRule"/>
</dbReference>
<dbReference type="NCBIfam" id="TIGR00482">
    <property type="entry name" value="nicotinate (nicotinamide) nucleotide adenylyltransferase"/>
    <property type="match status" value="1"/>
</dbReference>
<keyword evidence="7 10" id="KW-0067">ATP-binding</keyword>
<evidence type="ECO:0000256" key="8">
    <source>
        <dbReference type="ARBA" id="ARBA00023027"/>
    </source>
</evidence>
<dbReference type="Proteomes" id="UP000255367">
    <property type="component" value="Unassembled WGS sequence"/>
</dbReference>
<dbReference type="Gene3D" id="3.40.50.620">
    <property type="entry name" value="HUPs"/>
    <property type="match status" value="1"/>
</dbReference>
<evidence type="ECO:0000256" key="2">
    <source>
        <dbReference type="ARBA" id="ARBA00005019"/>
    </source>
</evidence>
<dbReference type="GO" id="GO:0005524">
    <property type="term" value="F:ATP binding"/>
    <property type="evidence" value="ECO:0007669"/>
    <property type="project" value="UniProtKB-KW"/>
</dbReference>
<dbReference type="NCBIfam" id="NF000840">
    <property type="entry name" value="PRK00071.1-3"/>
    <property type="match status" value="1"/>
</dbReference>
<dbReference type="RefSeq" id="WP_115309588.1">
    <property type="nucleotide sequence ID" value="NZ_UHIO01000001.1"/>
</dbReference>
<comment type="catalytic activity">
    <reaction evidence="9 10">
        <text>nicotinate beta-D-ribonucleotide + ATP + H(+) = deamido-NAD(+) + diphosphate</text>
        <dbReference type="Rhea" id="RHEA:22860"/>
        <dbReference type="ChEBI" id="CHEBI:15378"/>
        <dbReference type="ChEBI" id="CHEBI:30616"/>
        <dbReference type="ChEBI" id="CHEBI:33019"/>
        <dbReference type="ChEBI" id="CHEBI:57502"/>
        <dbReference type="ChEBI" id="CHEBI:58437"/>
        <dbReference type="EC" id="2.7.7.18"/>
    </reaction>
</comment>
<dbReference type="InterPro" id="IPR005248">
    <property type="entry name" value="NadD/NMNAT"/>
</dbReference>
<gene>
    <name evidence="10 12" type="primary">nadD</name>
    <name evidence="12" type="ORF">NCTC12020_00328</name>
</gene>
<keyword evidence="5 10" id="KW-0548">Nucleotidyltransferase</keyword>
<evidence type="ECO:0000256" key="4">
    <source>
        <dbReference type="ARBA" id="ARBA00022679"/>
    </source>
</evidence>
<dbReference type="AlphaFoldDB" id="A0A380NIV9"/>
<dbReference type="GO" id="GO:0004515">
    <property type="term" value="F:nicotinate-nucleotide adenylyltransferase activity"/>
    <property type="evidence" value="ECO:0007669"/>
    <property type="project" value="UniProtKB-UniRule"/>
</dbReference>
<name>A0A380NIV9_9FIRM</name>
<dbReference type="InterPro" id="IPR014729">
    <property type="entry name" value="Rossmann-like_a/b/a_fold"/>
</dbReference>
<dbReference type="OrthoDB" id="5295945at2"/>
<evidence type="ECO:0000256" key="9">
    <source>
        <dbReference type="ARBA" id="ARBA00048721"/>
    </source>
</evidence>
<evidence type="ECO:0000259" key="11">
    <source>
        <dbReference type="Pfam" id="PF01467"/>
    </source>
</evidence>
<comment type="function">
    <text evidence="1 10">Catalyzes the reversible adenylation of nicotinate mononucleotide (NaMN) to nicotinic acid adenine dinucleotide (NaAD).</text>
</comment>
<dbReference type="NCBIfam" id="TIGR00125">
    <property type="entry name" value="cyt_tran_rel"/>
    <property type="match status" value="1"/>
</dbReference>
<comment type="pathway">
    <text evidence="2 10">Cofactor biosynthesis; NAD(+) biosynthesis; deamido-NAD(+) from nicotinate D-ribonucleotide: step 1/1.</text>
</comment>
<keyword evidence="4 10" id="KW-0808">Transferase</keyword>
<dbReference type="EC" id="2.7.7.18" evidence="10"/>
<comment type="similarity">
    <text evidence="10">Belongs to the NadD family.</text>
</comment>
<evidence type="ECO:0000256" key="5">
    <source>
        <dbReference type="ARBA" id="ARBA00022695"/>
    </source>
</evidence>
<dbReference type="UniPathway" id="UPA00253">
    <property type="reaction ID" value="UER00332"/>
</dbReference>
<feature type="domain" description="Cytidyltransferase-like" evidence="11">
    <location>
        <begin position="9"/>
        <end position="176"/>
    </location>
</feature>
<sequence>MKETGKIGIIGGTFNPIHLGHLMIAEMAQETYNLDRVIFVPAYHPPHKHEDVIEARYRYEMTAAAVMDNPKFTISDIEFKREGPSYTVDTIKYFKELYGEDKEYYFIAGTDTIQDLPNWKYIHELLQLCHFIGAVRPDGSAAIEPIIQFFGELGRERIHLLEVPLMQLSATDLRARLRTKRSVRYMIPKAVVQYIAKHDIYKK</sequence>
<keyword evidence="3 10" id="KW-0662">Pyridine nucleotide biosynthesis</keyword>
<dbReference type="PANTHER" id="PTHR39321:SF3">
    <property type="entry name" value="PHOSPHOPANTETHEINE ADENYLYLTRANSFERASE"/>
    <property type="match status" value="1"/>
</dbReference>
<dbReference type="HAMAP" id="MF_00244">
    <property type="entry name" value="NaMN_adenylyltr"/>
    <property type="match status" value="1"/>
</dbReference>
<evidence type="ECO:0000256" key="10">
    <source>
        <dbReference type="HAMAP-Rule" id="MF_00244"/>
    </source>
</evidence>
<proteinExistence type="inferred from homology"/>
<keyword evidence="13" id="KW-1185">Reference proteome</keyword>
<dbReference type="InterPro" id="IPR004821">
    <property type="entry name" value="Cyt_trans-like"/>
</dbReference>
<dbReference type="EMBL" id="UHIO01000001">
    <property type="protein sequence ID" value="SUP40572.1"/>
    <property type="molecule type" value="Genomic_DNA"/>
</dbReference>
<evidence type="ECO:0000256" key="6">
    <source>
        <dbReference type="ARBA" id="ARBA00022741"/>
    </source>
</evidence>
<dbReference type="SUPFAM" id="SSF52374">
    <property type="entry name" value="Nucleotidylyl transferase"/>
    <property type="match status" value="1"/>
</dbReference>
<keyword evidence="6 10" id="KW-0547">Nucleotide-binding</keyword>
<dbReference type="CDD" id="cd02165">
    <property type="entry name" value="NMNAT"/>
    <property type="match status" value="1"/>
</dbReference>
<organism evidence="12 13">
    <name type="scientific">Veillonella criceti</name>
    <dbReference type="NCBI Taxonomy" id="103891"/>
    <lineage>
        <taxon>Bacteria</taxon>
        <taxon>Bacillati</taxon>
        <taxon>Bacillota</taxon>
        <taxon>Negativicutes</taxon>
        <taxon>Veillonellales</taxon>
        <taxon>Veillonellaceae</taxon>
        <taxon>Veillonella</taxon>
    </lineage>
</organism>
<keyword evidence="8 10" id="KW-0520">NAD</keyword>
<evidence type="ECO:0000256" key="1">
    <source>
        <dbReference type="ARBA" id="ARBA00002324"/>
    </source>
</evidence>
<protein>
    <recommendedName>
        <fullName evidence="10">Probable nicotinate-nucleotide adenylyltransferase</fullName>
        <ecNumber evidence="10">2.7.7.18</ecNumber>
    </recommendedName>
    <alternativeName>
        <fullName evidence="10">Deamido-NAD(+) diphosphorylase</fullName>
    </alternativeName>
    <alternativeName>
        <fullName evidence="10">Deamido-NAD(+) pyrophosphorylase</fullName>
    </alternativeName>
    <alternativeName>
        <fullName evidence="10">Nicotinate mononucleotide adenylyltransferase</fullName>
        <shortName evidence="10">NaMN adenylyltransferase</shortName>
    </alternativeName>
</protein>
<evidence type="ECO:0000313" key="13">
    <source>
        <dbReference type="Proteomes" id="UP000255367"/>
    </source>
</evidence>